<keyword evidence="1" id="KW-0732">Signal</keyword>
<evidence type="ECO:0000256" key="1">
    <source>
        <dbReference type="SAM" id="SignalP"/>
    </source>
</evidence>
<feature type="signal peptide" evidence="1">
    <location>
        <begin position="1"/>
        <end position="23"/>
    </location>
</feature>
<protein>
    <submittedName>
        <fullName evidence="2">Uncharacterized protein</fullName>
    </submittedName>
</protein>
<gene>
    <name evidence="2" type="ORF">OJAV_G00092850</name>
</gene>
<evidence type="ECO:0000313" key="2">
    <source>
        <dbReference type="EMBL" id="RVE68588.1"/>
    </source>
</evidence>
<dbReference type="Proteomes" id="UP000283210">
    <property type="component" value="Chromosome 9"/>
</dbReference>
<reference evidence="2 3" key="1">
    <citation type="submission" date="2018-11" db="EMBL/GenBank/DDBJ databases">
        <authorList>
            <person name="Lopez-Roques C."/>
            <person name="Donnadieu C."/>
            <person name="Bouchez O."/>
            <person name="Klopp C."/>
            <person name="Cabau C."/>
            <person name="Zahm M."/>
        </authorList>
    </citation>
    <scope>NUCLEOTIDE SEQUENCE [LARGE SCALE GENOMIC DNA]</scope>
    <source>
        <strain evidence="2">RS831</strain>
        <tissue evidence="2">Whole body</tissue>
    </source>
</reference>
<accession>A0A3S2UDK6</accession>
<dbReference type="AlphaFoldDB" id="A0A3S2UDK6"/>
<keyword evidence="3" id="KW-1185">Reference proteome</keyword>
<organism evidence="2 3">
    <name type="scientific">Oryzias javanicus</name>
    <name type="common">Javanese ricefish</name>
    <name type="synonym">Aplocheilus javanicus</name>
    <dbReference type="NCBI Taxonomy" id="123683"/>
    <lineage>
        <taxon>Eukaryota</taxon>
        <taxon>Metazoa</taxon>
        <taxon>Chordata</taxon>
        <taxon>Craniata</taxon>
        <taxon>Vertebrata</taxon>
        <taxon>Euteleostomi</taxon>
        <taxon>Actinopterygii</taxon>
        <taxon>Neopterygii</taxon>
        <taxon>Teleostei</taxon>
        <taxon>Neoteleostei</taxon>
        <taxon>Acanthomorphata</taxon>
        <taxon>Ovalentaria</taxon>
        <taxon>Atherinomorphae</taxon>
        <taxon>Beloniformes</taxon>
        <taxon>Adrianichthyidae</taxon>
        <taxon>Oryziinae</taxon>
        <taxon>Oryzias</taxon>
    </lineage>
</organism>
<proteinExistence type="predicted"/>
<feature type="chain" id="PRO_5018749622" evidence="1">
    <location>
        <begin position="24"/>
        <end position="161"/>
    </location>
</feature>
<dbReference type="EMBL" id="CM012445">
    <property type="protein sequence ID" value="RVE68588.1"/>
    <property type="molecule type" value="Genomic_DNA"/>
</dbReference>
<name>A0A3S2UDK6_ORYJA</name>
<dbReference type="PANTHER" id="PTHR38564">
    <property type="entry name" value="SI:CH73-250A16.5-RELATED"/>
    <property type="match status" value="1"/>
</dbReference>
<dbReference type="PANTHER" id="PTHR38564:SF2">
    <property type="entry name" value="WU:FC46H12 PRECURSOR"/>
    <property type="match status" value="1"/>
</dbReference>
<reference evidence="2 3" key="2">
    <citation type="submission" date="2019-01" db="EMBL/GenBank/DDBJ databases">
        <title>A chromosome length genome reference of the Java medaka (oryzias javanicus).</title>
        <authorList>
            <person name="Herpin A."/>
            <person name="Takehana Y."/>
            <person name="Naruse K."/>
            <person name="Ansai S."/>
            <person name="Kawaguchi M."/>
        </authorList>
    </citation>
    <scope>NUCLEOTIDE SEQUENCE [LARGE SCALE GENOMIC DNA]</scope>
    <source>
        <strain evidence="2">RS831</strain>
        <tissue evidence="2">Whole body</tissue>
    </source>
</reference>
<sequence length="161" mass="17184">MALRALLLTSAAVLLILIHRMSAADPSSCRAVWLFKMACSQPRAAVVEQVKAWSSRQCYDSEGEECSYQIVTEAPGYVEIKHTNLSSQKSTALNFTFKPPDVPSFCSMRGLSTTAPPGGSSPYCVLHNLVNGSGLTQEAGFREICNAAMCPSMDVTACGAA</sequence>
<dbReference type="OrthoDB" id="5946254at2759"/>
<evidence type="ECO:0000313" key="3">
    <source>
        <dbReference type="Proteomes" id="UP000283210"/>
    </source>
</evidence>